<sequence>MRYDRVKSIFAGNFDHESAIEAAVELYGVDATTAVAHCALEAYVDCREADHEFWFRIFGPSKGHSAVRQQALKPLSQLQKRPRFPAAPAQAGKRPQRPQGAEQPKPP</sequence>
<dbReference type="STRING" id="1472378.AU381_26020"/>
<dbReference type="AlphaFoldDB" id="A0A178XJ08"/>
<name>A0A178XJ08_9HYPH</name>
<organism evidence="2 3">
    <name type="scientific">Sinorhizobium glycinis</name>
    <dbReference type="NCBI Taxonomy" id="1472378"/>
    <lineage>
        <taxon>Bacteria</taxon>
        <taxon>Pseudomonadati</taxon>
        <taxon>Pseudomonadota</taxon>
        <taxon>Alphaproteobacteria</taxon>
        <taxon>Hyphomicrobiales</taxon>
        <taxon>Rhizobiaceae</taxon>
        <taxon>Sinorhizobium/Ensifer group</taxon>
        <taxon>Sinorhizobium</taxon>
    </lineage>
</organism>
<accession>A0A178XJ08</accession>
<feature type="region of interest" description="Disordered" evidence="1">
    <location>
        <begin position="74"/>
        <end position="107"/>
    </location>
</feature>
<evidence type="ECO:0000313" key="2">
    <source>
        <dbReference type="EMBL" id="OAP35204.1"/>
    </source>
</evidence>
<proteinExistence type="predicted"/>
<protein>
    <submittedName>
        <fullName evidence="2">Uncharacterized protein</fullName>
    </submittedName>
</protein>
<evidence type="ECO:0000313" key="3">
    <source>
        <dbReference type="Proteomes" id="UP000094025"/>
    </source>
</evidence>
<keyword evidence="3" id="KW-1185">Reference proteome</keyword>
<dbReference type="Proteomes" id="UP000094025">
    <property type="component" value="Unassembled WGS sequence"/>
</dbReference>
<gene>
    <name evidence="2" type="ORF">AU381_26020</name>
</gene>
<reference evidence="2 3" key="1">
    <citation type="journal article" date="2016" name="Int. J. Syst. Evol. Microbiol.">
        <title>Ensifer glycinis sp. nov., an novel rhizobial species associated with Glycine spp.</title>
        <authorList>
            <person name="Yan H."/>
            <person name="Yan J."/>
            <person name="Sui X.H."/>
            <person name="Wang E.T."/>
            <person name="Chen W.X."/>
            <person name="Zhang X.X."/>
            <person name="Chen W.F."/>
        </authorList>
    </citation>
    <scope>NUCLEOTIDE SEQUENCE [LARGE SCALE GENOMIC DNA]</scope>
    <source>
        <strain evidence="2 3">CCBAU 23380</strain>
    </source>
</reference>
<evidence type="ECO:0000256" key="1">
    <source>
        <dbReference type="SAM" id="MobiDB-lite"/>
    </source>
</evidence>
<dbReference type="EMBL" id="LPUX01000067">
    <property type="protein sequence ID" value="OAP35204.1"/>
    <property type="molecule type" value="Genomic_DNA"/>
</dbReference>
<comment type="caution">
    <text evidence="2">The sequence shown here is derived from an EMBL/GenBank/DDBJ whole genome shotgun (WGS) entry which is preliminary data.</text>
</comment>